<dbReference type="InterPro" id="IPR017937">
    <property type="entry name" value="Thioredoxin_CS"/>
</dbReference>
<dbReference type="OrthoDB" id="9815205at2"/>
<keyword evidence="5" id="KW-0732">Signal</keyword>
<dbReference type="EMBL" id="VNHX01000026">
    <property type="protein sequence ID" value="TYP90023.1"/>
    <property type="molecule type" value="Genomic_DNA"/>
</dbReference>
<keyword evidence="8" id="KW-1185">Reference proteome</keyword>
<dbReference type="PANTHER" id="PTHR42852:SF6">
    <property type="entry name" value="THIOL:DISULFIDE INTERCHANGE PROTEIN DSBE"/>
    <property type="match status" value="1"/>
</dbReference>
<evidence type="ECO:0000259" key="6">
    <source>
        <dbReference type="PROSITE" id="PS51352"/>
    </source>
</evidence>
<reference evidence="7 8" key="1">
    <citation type="submission" date="2019-07" db="EMBL/GenBank/DDBJ databases">
        <title>Genomic Encyclopedia of Archaeal and Bacterial Type Strains, Phase II (KMG-II): from individual species to whole genera.</title>
        <authorList>
            <person name="Goeker M."/>
        </authorList>
    </citation>
    <scope>NUCLEOTIDE SEQUENCE [LARGE SCALE GENOMIC DNA]</scope>
    <source>
        <strain evidence="7 8">DSM 18850</strain>
    </source>
</reference>
<dbReference type="RefSeq" id="WP_148909965.1">
    <property type="nucleotide sequence ID" value="NZ_VNHX01000026.1"/>
</dbReference>
<dbReference type="Gene3D" id="3.40.30.10">
    <property type="entry name" value="Glutaredoxin"/>
    <property type="match status" value="1"/>
</dbReference>
<dbReference type="PROSITE" id="PS51352">
    <property type="entry name" value="THIOREDOXIN_2"/>
    <property type="match status" value="1"/>
</dbReference>
<keyword evidence="2" id="KW-0201">Cytochrome c-type biogenesis</keyword>
<evidence type="ECO:0000256" key="3">
    <source>
        <dbReference type="ARBA" id="ARBA00023157"/>
    </source>
</evidence>
<dbReference type="GO" id="GO:0030313">
    <property type="term" value="C:cell envelope"/>
    <property type="evidence" value="ECO:0007669"/>
    <property type="project" value="UniProtKB-SubCell"/>
</dbReference>
<dbReference type="Proteomes" id="UP000325105">
    <property type="component" value="Unassembled WGS sequence"/>
</dbReference>
<sequence length="168" mass="19158">MKSIISVLALVLSMGLAAAQEWKQPLHATVPDFVVENKQGQKINAQSLRGKLVLINFFATWCPPCRQELPRLQEEIWQKWGGRADFTVMVLAREEGWDKLDPFIRDKGYTFPIYPDLNRGVFSLFADSQIPRNVLVDKDGKIIYQSIGYEPEEFSSLVSLIASKLEKE</sequence>
<dbReference type="InterPro" id="IPR050553">
    <property type="entry name" value="Thioredoxin_ResA/DsbE_sf"/>
</dbReference>
<feature type="domain" description="Thioredoxin" evidence="6">
    <location>
        <begin position="24"/>
        <end position="166"/>
    </location>
</feature>
<keyword evidence="3" id="KW-1015">Disulfide bond</keyword>
<organism evidence="7 8">
    <name type="scientific">Sphingobacterium allocomposti</name>
    <dbReference type="NCBI Taxonomy" id="415956"/>
    <lineage>
        <taxon>Bacteria</taxon>
        <taxon>Pseudomonadati</taxon>
        <taxon>Bacteroidota</taxon>
        <taxon>Sphingobacteriia</taxon>
        <taxon>Sphingobacteriales</taxon>
        <taxon>Sphingobacteriaceae</taxon>
        <taxon>Sphingobacterium</taxon>
    </lineage>
</organism>
<dbReference type="Pfam" id="PF08534">
    <property type="entry name" value="Redoxin"/>
    <property type="match status" value="1"/>
</dbReference>
<evidence type="ECO:0000256" key="5">
    <source>
        <dbReference type="SAM" id="SignalP"/>
    </source>
</evidence>
<evidence type="ECO:0000256" key="2">
    <source>
        <dbReference type="ARBA" id="ARBA00022748"/>
    </source>
</evidence>
<dbReference type="GO" id="GO:0016853">
    <property type="term" value="F:isomerase activity"/>
    <property type="evidence" value="ECO:0007669"/>
    <property type="project" value="UniProtKB-KW"/>
</dbReference>
<proteinExistence type="predicted"/>
<evidence type="ECO:0000256" key="4">
    <source>
        <dbReference type="ARBA" id="ARBA00023284"/>
    </source>
</evidence>
<dbReference type="InterPro" id="IPR013740">
    <property type="entry name" value="Redoxin"/>
</dbReference>
<feature type="signal peptide" evidence="5">
    <location>
        <begin position="1"/>
        <end position="19"/>
    </location>
</feature>
<dbReference type="GO" id="GO:0016491">
    <property type="term" value="F:oxidoreductase activity"/>
    <property type="evidence" value="ECO:0007669"/>
    <property type="project" value="InterPro"/>
</dbReference>
<comment type="subcellular location">
    <subcellularLocation>
        <location evidence="1">Cell envelope</location>
    </subcellularLocation>
</comment>
<evidence type="ECO:0000256" key="1">
    <source>
        <dbReference type="ARBA" id="ARBA00004196"/>
    </source>
</evidence>
<evidence type="ECO:0000313" key="8">
    <source>
        <dbReference type="Proteomes" id="UP000325105"/>
    </source>
</evidence>
<evidence type="ECO:0000313" key="7">
    <source>
        <dbReference type="EMBL" id="TYP90023.1"/>
    </source>
</evidence>
<keyword evidence="4" id="KW-0676">Redox-active center</keyword>
<dbReference type="InterPro" id="IPR013766">
    <property type="entry name" value="Thioredoxin_domain"/>
</dbReference>
<gene>
    <name evidence="7" type="ORF">BC792_12618</name>
</gene>
<dbReference type="PANTHER" id="PTHR42852">
    <property type="entry name" value="THIOL:DISULFIDE INTERCHANGE PROTEIN DSBE"/>
    <property type="match status" value="1"/>
</dbReference>
<protein>
    <submittedName>
        <fullName evidence="7">Thiol-disulfide isomerase/thioredoxin</fullName>
    </submittedName>
</protein>
<keyword evidence="7" id="KW-0413">Isomerase</keyword>
<dbReference type="PROSITE" id="PS00194">
    <property type="entry name" value="THIOREDOXIN_1"/>
    <property type="match status" value="1"/>
</dbReference>
<feature type="chain" id="PRO_5024442686" evidence="5">
    <location>
        <begin position="20"/>
        <end position="168"/>
    </location>
</feature>
<comment type="caution">
    <text evidence="7">The sequence shown here is derived from an EMBL/GenBank/DDBJ whole genome shotgun (WGS) entry which is preliminary data.</text>
</comment>
<name>A0A5S5D1X4_9SPHI</name>
<dbReference type="SUPFAM" id="SSF52833">
    <property type="entry name" value="Thioredoxin-like"/>
    <property type="match status" value="1"/>
</dbReference>
<dbReference type="AlphaFoldDB" id="A0A5S5D1X4"/>
<dbReference type="InterPro" id="IPR036249">
    <property type="entry name" value="Thioredoxin-like_sf"/>
</dbReference>
<dbReference type="CDD" id="cd02966">
    <property type="entry name" value="TlpA_like_family"/>
    <property type="match status" value="1"/>
</dbReference>
<dbReference type="GO" id="GO:0017004">
    <property type="term" value="P:cytochrome complex assembly"/>
    <property type="evidence" value="ECO:0007669"/>
    <property type="project" value="UniProtKB-KW"/>
</dbReference>
<accession>A0A5S5D1X4</accession>